<protein>
    <submittedName>
        <fullName evidence="1">Uncharacterized protein</fullName>
    </submittedName>
</protein>
<name>A0ACC2PIH4_9HYME</name>
<reference evidence="1" key="1">
    <citation type="submission" date="2023-04" db="EMBL/GenBank/DDBJ databases">
        <title>A chromosome-level genome assembly of the parasitoid wasp Eretmocerus hayati.</title>
        <authorList>
            <person name="Zhong Y."/>
            <person name="Liu S."/>
            <person name="Liu Y."/>
        </authorList>
    </citation>
    <scope>NUCLEOTIDE SEQUENCE</scope>
    <source>
        <strain evidence="1">ZJU_SS_LIU_2023</strain>
    </source>
</reference>
<organism evidence="1 2">
    <name type="scientific">Eretmocerus hayati</name>
    <dbReference type="NCBI Taxonomy" id="131215"/>
    <lineage>
        <taxon>Eukaryota</taxon>
        <taxon>Metazoa</taxon>
        <taxon>Ecdysozoa</taxon>
        <taxon>Arthropoda</taxon>
        <taxon>Hexapoda</taxon>
        <taxon>Insecta</taxon>
        <taxon>Pterygota</taxon>
        <taxon>Neoptera</taxon>
        <taxon>Endopterygota</taxon>
        <taxon>Hymenoptera</taxon>
        <taxon>Apocrita</taxon>
        <taxon>Proctotrupomorpha</taxon>
        <taxon>Chalcidoidea</taxon>
        <taxon>Aphelinidae</taxon>
        <taxon>Aphelininae</taxon>
        <taxon>Eretmocerus</taxon>
    </lineage>
</organism>
<sequence length="311" mass="34941">MSSDKSKNGSGASNEESTVRLKNPNIKLMDHDILYHIALGTQSHDLVQMFGDVKFVCMGGAPKRMQSFAKYIYSELQDILPPGTVLQDLQEHSHRYSFYKVGPILSISHGIGVPSLQILMHELIKLMYYAKVKDPVFFRIGTSGGIGIEPGTVVISEGAVDEMINPYYEQVVVGRKVQRPAKLDQELAHEMASLHQSDDEFDLVLGKTMCAMDFYEGQGRLDGAFCEHTQADKMEYLKKLHEAGVRNIEMEATCFSAFTHMAGIKAAILCVTFLDRLLGDQVRPSKDVLSQWELRPQQIVARYIRRHLSKS</sequence>
<dbReference type="EMBL" id="CM056741">
    <property type="protein sequence ID" value="KAJ8683252.1"/>
    <property type="molecule type" value="Genomic_DNA"/>
</dbReference>
<evidence type="ECO:0000313" key="1">
    <source>
        <dbReference type="EMBL" id="KAJ8683252.1"/>
    </source>
</evidence>
<gene>
    <name evidence="1" type="ORF">QAD02_019044</name>
</gene>
<evidence type="ECO:0000313" key="2">
    <source>
        <dbReference type="Proteomes" id="UP001239111"/>
    </source>
</evidence>
<comment type="caution">
    <text evidence="1">The sequence shown here is derived from an EMBL/GenBank/DDBJ whole genome shotgun (WGS) entry which is preliminary data.</text>
</comment>
<accession>A0ACC2PIH4</accession>
<keyword evidence="2" id="KW-1185">Reference proteome</keyword>
<proteinExistence type="predicted"/>
<dbReference type="Proteomes" id="UP001239111">
    <property type="component" value="Chromosome 1"/>
</dbReference>